<organism evidence="2">
    <name type="scientific">Pelinobius muticus</name>
    <name type="common">King baboon spider</name>
    <name type="synonym">Citharischius crawshayi</name>
    <dbReference type="NCBI Taxonomy" id="753628"/>
    <lineage>
        <taxon>Eukaryota</taxon>
        <taxon>Metazoa</taxon>
        <taxon>Ecdysozoa</taxon>
        <taxon>Arthropoda</taxon>
        <taxon>Chelicerata</taxon>
        <taxon>Arachnida</taxon>
        <taxon>Araneae</taxon>
        <taxon>Mygalomorphae</taxon>
        <taxon>Avicularoidea</taxon>
        <taxon>Theraphosidae</taxon>
        <taxon>Pelinobius</taxon>
    </lineage>
</organism>
<keyword evidence="1" id="KW-0732">Signal</keyword>
<dbReference type="AlphaFoldDB" id="D5J6X9"/>
<evidence type="ECO:0000256" key="1">
    <source>
        <dbReference type="SAM" id="SignalP"/>
    </source>
</evidence>
<evidence type="ECO:0000313" key="2">
    <source>
        <dbReference type="EMBL" id="ADF28500.1"/>
    </source>
</evidence>
<feature type="chain" id="PRO_5007651920" evidence="1">
    <location>
        <begin position="25"/>
        <end position="62"/>
    </location>
</feature>
<protein>
    <submittedName>
        <fullName evidence="2">Secapin-like protein</fullName>
    </submittedName>
</protein>
<dbReference type="EMBL" id="GU170874">
    <property type="protein sequence ID" value="ADF28500.1"/>
    <property type="molecule type" value="mRNA"/>
</dbReference>
<feature type="signal peptide" evidence="1">
    <location>
        <begin position="1"/>
        <end position="24"/>
    </location>
</feature>
<sequence length="62" mass="6688">MFSLKFVLLVTILCFAAVATVSDAQRYGGGNRCRNIQCGVPRCPPGSRIMTNRAVSCCPFCS</sequence>
<dbReference type="EMBL" id="GU170875">
    <property type="protein sequence ID" value="ADF28501.1"/>
    <property type="molecule type" value="mRNA"/>
</dbReference>
<reference evidence="2" key="1">
    <citation type="journal article" date="2010" name="Cell. Mol. Life Sci.">
        <title>Venom components from Citharischius crawshayi spider (Family Theraphosidae): exploring transcriptome, venomics, and function.</title>
        <authorList>
            <person name="Diego-Garcia E."/>
            <person name="Peigneur S."/>
            <person name="Waelkens E."/>
            <person name="Debaveye S."/>
            <person name="Tytgat J."/>
        </authorList>
    </citation>
    <scope>NUCLEOTIDE SEQUENCE</scope>
    <source>
        <tissue evidence="2">Venom gland</tissue>
    </source>
</reference>
<accession>D5J6X9</accession>
<proteinExistence type="evidence at transcript level"/>
<name>D5J6X9_PELMU</name>